<dbReference type="SUPFAM" id="SSF51206">
    <property type="entry name" value="cAMP-binding domain-like"/>
    <property type="match status" value="1"/>
</dbReference>
<dbReference type="SUPFAM" id="SSF46785">
    <property type="entry name" value="Winged helix' DNA-binding domain"/>
    <property type="match status" value="1"/>
</dbReference>
<dbReference type="Pfam" id="PF00027">
    <property type="entry name" value="cNMP_binding"/>
    <property type="match status" value="1"/>
</dbReference>
<dbReference type="Proteomes" id="UP000014139">
    <property type="component" value="Unassembled WGS sequence"/>
</dbReference>
<reference evidence="6 7" key="1">
    <citation type="submission" date="2013-02" db="EMBL/GenBank/DDBJ databases">
        <title>Draft genome sequence of Amycolatopsis vancoresmycina strain DSM 44592T.</title>
        <authorList>
            <person name="Kumar S."/>
            <person name="Kaur N."/>
            <person name="Kaur C."/>
            <person name="Raghava G.P.S."/>
            <person name="Mayilraj S."/>
        </authorList>
    </citation>
    <scope>NUCLEOTIDE SEQUENCE [LARGE SCALE GENOMIC DNA]</scope>
    <source>
        <strain evidence="6 7">DSM 44592</strain>
    </source>
</reference>
<dbReference type="EMBL" id="AOUO01000211">
    <property type="protein sequence ID" value="EOD67563.1"/>
    <property type="molecule type" value="Genomic_DNA"/>
</dbReference>
<name>R1G842_9PSEU</name>
<dbReference type="SMART" id="SM00100">
    <property type="entry name" value="cNMP"/>
    <property type="match status" value="1"/>
</dbReference>
<dbReference type="GO" id="GO:0003700">
    <property type="term" value="F:DNA-binding transcription factor activity"/>
    <property type="evidence" value="ECO:0007669"/>
    <property type="project" value="TreeGrafter"/>
</dbReference>
<sequence>MHEDGFRALLGEDGRRELDALATPRTFRRADLLCREGDSSRSVLMLLSGRVRITSVTPDGREVVLGVREGGDIVGELAAIEDRSRSATVEALGDVRALEVPGSTFVELCRGNARIAWALVVVLSGRLRGTDRQWLDLTGGSSIRRVAAQLMLLAVRLGVHRNGTVEIAIPATQAELAMTAGLSRESWARATRELRRTGVISTGRMRVTIHRPAELRRLAE</sequence>
<dbReference type="AlphaFoldDB" id="R1G842"/>
<evidence type="ECO:0000256" key="2">
    <source>
        <dbReference type="ARBA" id="ARBA00023125"/>
    </source>
</evidence>
<proteinExistence type="predicted"/>
<dbReference type="GO" id="GO:0005829">
    <property type="term" value="C:cytosol"/>
    <property type="evidence" value="ECO:0007669"/>
    <property type="project" value="TreeGrafter"/>
</dbReference>
<dbReference type="CDD" id="cd00038">
    <property type="entry name" value="CAP_ED"/>
    <property type="match status" value="1"/>
</dbReference>
<keyword evidence="3" id="KW-0804">Transcription</keyword>
<dbReference type="PROSITE" id="PS50042">
    <property type="entry name" value="CNMP_BINDING_3"/>
    <property type="match status" value="1"/>
</dbReference>
<dbReference type="InterPro" id="IPR036390">
    <property type="entry name" value="WH_DNA-bd_sf"/>
</dbReference>
<feature type="domain" description="Cyclic nucleotide-binding" evidence="4">
    <location>
        <begin position="6"/>
        <end position="108"/>
    </location>
</feature>
<dbReference type="PANTHER" id="PTHR24567">
    <property type="entry name" value="CRP FAMILY TRANSCRIPTIONAL REGULATORY PROTEIN"/>
    <property type="match status" value="1"/>
</dbReference>
<dbReference type="PANTHER" id="PTHR24567:SF74">
    <property type="entry name" value="HTH-TYPE TRANSCRIPTIONAL REGULATOR ARCR"/>
    <property type="match status" value="1"/>
</dbReference>
<dbReference type="eggNOG" id="COG0664">
    <property type="taxonomic scope" value="Bacteria"/>
</dbReference>
<accession>R1G842</accession>
<dbReference type="SMART" id="SM00419">
    <property type="entry name" value="HTH_CRP"/>
    <property type="match status" value="1"/>
</dbReference>
<dbReference type="Pfam" id="PF13545">
    <property type="entry name" value="HTH_Crp_2"/>
    <property type="match status" value="1"/>
</dbReference>
<dbReference type="InterPro" id="IPR018490">
    <property type="entry name" value="cNMP-bd_dom_sf"/>
</dbReference>
<dbReference type="InterPro" id="IPR050397">
    <property type="entry name" value="Env_Response_Regulators"/>
</dbReference>
<dbReference type="InterPro" id="IPR012318">
    <property type="entry name" value="HTH_CRP"/>
</dbReference>
<dbReference type="PROSITE" id="PS51063">
    <property type="entry name" value="HTH_CRP_2"/>
    <property type="match status" value="1"/>
</dbReference>
<keyword evidence="2" id="KW-0238">DNA-binding</keyword>
<evidence type="ECO:0000259" key="4">
    <source>
        <dbReference type="PROSITE" id="PS50042"/>
    </source>
</evidence>
<feature type="domain" description="HTH crp-type" evidence="5">
    <location>
        <begin position="140"/>
        <end position="213"/>
    </location>
</feature>
<keyword evidence="7" id="KW-1185">Reference proteome</keyword>
<evidence type="ECO:0000313" key="6">
    <source>
        <dbReference type="EMBL" id="EOD67563.1"/>
    </source>
</evidence>
<evidence type="ECO:0000256" key="3">
    <source>
        <dbReference type="ARBA" id="ARBA00023163"/>
    </source>
</evidence>
<dbReference type="GO" id="GO:0003677">
    <property type="term" value="F:DNA binding"/>
    <property type="evidence" value="ECO:0007669"/>
    <property type="project" value="UniProtKB-KW"/>
</dbReference>
<protein>
    <submittedName>
        <fullName evidence="6">CRP/FNR family transcriptional regulator</fullName>
    </submittedName>
</protein>
<evidence type="ECO:0000256" key="1">
    <source>
        <dbReference type="ARBA" id="ARBA00023015"/>
    </source>
</evidence>
<gene>
    <name evidence="6" type="ORF">H480_15801</name>
</gene>
<organism evidence="6 7">
    <name type="scientific">Amycolatopsis vancoresmycina DSM 44592</name>
    <dbReference type="NCBI Taxonomy" id="1292037"/>
    <lineage>
        <taxon>Bacteria</taxon>
        <taxon>Bacillati</taxon>
        <taxon>Actinomycetota</taxon>
        <taxon>Actinomycetes</taxon>
        <taxon>Pseudonocardiales</taxon>
        <taxon>Pseudonocardiaceae</taxon>
        <taxon>Amycolatopsis</taxon>
    </lineage>
</organism>
<evidence type="ECO:0000313" key="7">
    <source>
        <dbReference type="Proteomes" id="UP000014139"/>
    </source>
</evidence>
<keyword evidence="1" id="KW-0805">Transcription regulation</keyword>
<dbReference type="RefSeq" id="WP_003081602.1">
    <property type="nucleotide sequence ID" value="NZ_AOUO01000211.1"/>
</dbReference>
<evidence type="ECO:0000259" key="5">
    <source>
        <dbReference type="PROSITE" id="PS51063"/>
    </source>
</evidence>
<dbReference type="OrthoDB" id="41390at2"/>
<dbReference type="PATRIC" id="fig|1292037.4.peg.3015"/>
<dbReference type="InterPro" id="IPR000595">
    <property type="entry name" value="cNMP-bd_dom"/>
</dbReference>
<dbReference type="InterPro" id="IPR014710">
    <property type="entry name" value="RmlC-like_jellyroll"/>
</dbReference>
<comment type="caution">
    <text evidence="6">The sequence shown here is derived from an EMBL/GenBank/DDBJ whole genome shotgun (WGS) entry which is preliminary data.</text>
</comment>
<dbReference type="Gene3D" id="2.60.120.10">
    <property type="entry name" value="Jelly Rolls"/>
    <property type="match status" value="1"/>
</dbReference>